<dbReference type="EMBL" id="PEBI01000001">
    <property type="protein sequence ID" value="PJM73962.1"/>
    <property type="molecule type" value="Genomic_DNA"/>
</dbReference>
<gene>
    <name evidence="5" type="ORF">CS006_02075</name>
</gene>
<keyword evidence="2" id="KW-0812">Transmembrane</keyword>
<feature type="region of interest" description="Disordered" evidence="1">
    <location>
        <begin position="1417"/>
        <end position="1474"/>
    </location>
</feature>
<feature type="signal peptide" evidence="3">
    <location>
        <begin position="1"/>
        <end position="32"/>
    </location>
</feature>
<name>A0A2M9HAW8_9BIFI</name>
<dbReference type="Gene3D" id="2.60.120.260">
    <property type="entry name" value="Galactose-binding domain-like"/>
    <property type="match status" value="2"/>
</dbReference>
<dbReference type="InterPro" id="IPR012878">
    <property type="entry name" value="Beta-AFase-like_GH127_cat"/>
</dbReference>
<dbReference type="Gene3D" id="1.20.1270.90">
    <property type="entry name" value="AF1782-like"/>
    <property type="match status" value="1"/>
</dbReference>
<dbReference type="Pfam" id="PF20737">
    <property type="entry name" value="Glyco_hydro127C"/>
    <property type="match status" value="1"/>
</dbReference>
<keyword evidence="6" id="KW-1185">Reference proteome</keyword>
<evidence type="ECO:0000313" key="6">
    <source>
        <dbReference type="Proteomes" id="UP000229095"/>
    </source>
</evidence>
<feature type="compositionally biased region" description="Basic and acidic residues" evidence="1">
    <location>
        <begin position="834"/>
        <end position="845"/>
    </location>
</feature>
<feature type="compositionally biased region" description="Gly residues" evidence="1">
    <location>
        <begin position="1434"/>
        <end position="1452"/>
    </location>
</feature>
<feature type="domain" description="F5/8 type C" evidence="4">
    <location>
        <begin position="212"/>
        <end position="390"/>
    </location>
</feature>
<dbReference type="PROSITE" id="PS50022">
    <property type="entry name" value="FA58C_3"/>
    <property type="match status" value="1"/>
</dbReference>
<dbReference type="OrthoDB" id="3221935at2"/>
<keyword evidence="2" id="KW-0472">Membrane</keyword>
<evidence type="ECO:0000256" key="1">
    <source>
        <dbReference type="SAM" id="MobiDB-lite"/>
    </source>
</evidence>
<dbReference type="InterPro" id="IPR049046">
    <property type="entry name" value="Beta-AFase-like_GH127_middle"/>
</dbReference>
<organism evidence="5 6">
    <name type="scientific">Bifidobacterium primatium</name>
    <dbReference type="NCBI Taxonomy" id="2045438"/>
    <lineage>
        <taxon>Bacteria</taxon>
        <taxon>Bacillati</taxon>
        <taxon>Actinomycetota</taxon>
        <taxon>Actinomycetes</taxon>
        <taxon>Bifidobacteriales</taxon>
        <taxon>Bifidobacteriaceae</taxon>
        <taxon>Bifidobacterium</taxon>
    </lineage>
</organism>
<keyword evidence="3" id="KW-0732">Signal</keyword>
<feature type="transmembrane region" description="Helical" evidence="2">
    <location>
        <begin position="1481"/>
        <end position="1502"/>
    </location>
</feature>
<sequence length="1507" mass="163012">MRKPVLKSRLLMAVAGILVSMAMVFSVTPAQAAVDWVNKNLTNLAIYATASAEKENTPASNVNDGYEAGAAATSWNTWSQGTVDYPTKVQLTWKSKQKLSGSRVIWWADSNDISSSDHVTFPKSATIEYLKDDGTWARLTGMKDEDGKSTDQMGVKYDTSDGNGLNGANKYWNEVLFDGDIETTALRMQIQRNGTGRNGIGISEWEAYGAQSADYQPGIAEGKNIAPEATANVTYTNSGTSAANINNRTLAGKSDTSWNTWKQAGDLDYPQPVELQWDEPRNIQSMRVMWWADGGGVRYPKSARLQYFDHRTGQWADVTGMVDADGNTTDEVGVKATDGKVNGDNRMWNGVAINAKSPIKTTKIRLMVDRPDGVDAKTGIGIGEWEVYGTTVTNEFIAGKITGKKKIINGENATYTASALPDDYNGNFTYAWSTEGDALKVTAGADSAKATITGQKKGDGTVKVAITDIKTGEVRNATFPVTVEEVTGVDTYTTSTVAGAAPILPNTVVVNGIQFDDPTPSTHNTGQKTVSYDFGETFDSKLMPVTWDKVDAAKYAADQVGKSFEVNGTVSVNGVQLPAKAEVKVNEKAAASTANTSVTFENVKLTDDFWSPKQKVNMMKSLEVSIGHIEEASGGEPNFRNAVRKLNGEEYSAFKGYVFQDSDIYKSLEAISYTLASMDGDTDPDVVAEKAKLEAKVAEWVDLIQKVQYADGYINTHFTLRSSDYAGGRAPGTHRWRNFNNHEMYNAGHFIESAVAYTRYREGIGKPDYSMYVAAKRYADEIVNLFGPNGKRHEVPGHEEIELALAKFSELVEQHEGAGAGTPYVKTAQTLIDRRGEDPKLRDSQYDGYTPGQREYSQDKLPFTQEKDAVGHAVRANYLYAGATDVARLVGGETEKEYLSALDAVWDSVANRKMYVTGSIGVASHGEDFGADYELPNNDSYAEICASIALANWNLRMNLVHEDAKYADVVERAMYNAILDGVNMTGDRFYYANRLELPTKNGGTLGRSSWFACACCPPNLMRTLARLSEYMYTTHGDDVFVNMYIGSQANINVNGTKVEVTQKTAYPNDGNVEMTVNPAQARKFTFKVRIPSWLKGQTDETPTITVNGQKISAAATKGYVSIEREWKKGDVIKLGFPMEIKLTEGNEKVVDQQGKAVIERGPLVFSMEKAGNRQANSGIANFDPRKIVLQRDRKNTLKAEYREIVSGMEASRTMVITGKAKYVDGDSSQDISIQAIPFYATNNRSDGETYVTASNSTGMVTWAKVAGTATVDKTALKAAVDEARKMNADDYKADDAWDAFKDALAAAEKTVDVADATQAAVTKATADLKAAMAAVHPVEKPEPSKPATDEQRKPLKDAIAAVKAEGLNEKDYTATTWKAYTTALATAEKTLADPNATPEQVTTALNALTAARKALMKTGGGEQPKPNPGPSSSGNGGISASGNGNGNGGSANGDGQTDIGGVSDRNGADGQKQTGMLSRTGTAVGVIAFMALALAGAGVVLLRRRRT</sequence>
<dbReference type="InterPro" id="IPR008979">
    <property type="entry name" value="Galactose-bd-like_sf"/>
</dbReference>
<dbReference type="PANTHER" id="PTHR43465:SF2">
    <property type="entry name" value="DUF1680 DOMAIN PROTEIN (AFU_ORTHOLOGUE AFUA_1G08910)"/>
    <property type="match status" value="1"/>
</dbReference>
<evidence type="ECO:0000313" key="5">
    <source>
        <dbReference type="EMBL" id="PJM73962.1"/>
    </source>
</evidence>
<dbReference type="InterPro" id="IPR049049">
    <property type="entry name" value="Beta-AFase-like_GH127_C"/>
</dbReference>
<dbReference type="InterPro" id="IPR000421">
    <property type="entry name" value="FA58C"/>
</dbReference>
<dbReference type="Pfam" id="PF20736">
    <property type="entry name" value="Glyco_hydro127M"/>
    <property type="match status" value="1"/>
</dbReference>
<comment type="caution">
    <text evidence="5">The sequence shown here is derived from an EMBL/GenBank/DDBJ whole genome shotgun (WGS) entry which is preliminary data.</text>
</comment>
<dbReference type="Proteomes" id="UP000229095">
    <property type="component" value="Unassembled WGS sequence"/>
</dbReference>
<evidence type="ECO:0000256" key="2">
    <source>
        <dbReference type="SAM" id="Phobius"/>
    </source>
</evidence>
<dbReference type="Gene3D" id="1.20.1270.70">
    <property type="entry name" value="Designed single chain three-helix bundle"/>
    <property type="match status" value="1"/>
</dbReference>
<accession>A0A2M9HAW8</accession>
<proteinExistence type="predicted"/>
<protein>
    <recommendedName>
        <fullName evidence="4">F5/8 type C domain-containing protein</fullName>
    </recommendedName>
</protein>
<dbReference type="InterPro" id="IPR049174">
    <property type="entry name" value="Beta-AFase-like"/>
</dbReference>
<dbReference type="RefSeq" id="WP_100510105.1">
    <property type="nucleotide sequence ID" value="NZ_PEBI01000001.1"/>
</dbReference>
<keyword evidence="2" id="KW-1133">Transmembrane helix</keyword>
<dbReference type="PANTHER" id="PTHR43465">
    <property type="entry name" value="DUF1680 DOMAIN PROTEIN (AFU_ORTHOLOGUE AFUA_1G08910)"/>
    <property type="match status" value="1"/>
</dbReference>
<dbReference type="Pfam" id="PF07944">
    <property type="entry name" value="Beta-AFase-like_GH127_cat"/>
    <property type="match status" value="1"/>
</dbReference>
<dbReference type="SUPFAM" id="SSF49785">
    <property type="entry name" value="Galactose-binding domain-like"/>
    <property type="match status" value="2"/>
</dbReference>
<feature type="region of interest" description="Disordered" evidence="1">
    <location>
        <begin position="834"/>
        <end position="856"/>
    </location>
</feature>
<reference evidence="5 6" key="1">
    <citation type="submission" date="2017-10" db="EMBL/GenBank/DDBJ databases">
        <title>Draft genome sequences of strains TRE 1, TRE 9, TRE H and TRI 7, isolated from tamarins, belonging to four potential novel Bifidobacterium species.</title>
        <authorList>
            <person name="Mattarelli P."/>
            <person name="Modesto M."/>
            <person name="Puglisi E."/>
            <person name="Morelli L."/>
            <person name="Spezio C."/>
            <person name="Bonetti A."/>
            <person name="Sandri C."/>
        </authorList>
    </citation>
    <scope>NUCLEOTIDE SEQUENCE [LARGE SCALE GENOMIC DNA]</scope>
    <source>
        <strain evidence="6">TRE1</strain>
    </source>
</reference>
<evidence type="ECO:0000256" key="3">
    <source>
        <dbReference type="SAM" id="SignalP"/>
    </source>
</evidence>
<feature type="chain" id="PRO_5014663913" description="F5/8 type C domain-containing protein" evidence="3">
    <location>
        <begin position="33"/>
        <end position="1507"/>
    </location>
</feature>
<dbReference type="Pfam" id="PF07554">
    <property type="entry name" value="FIVAR"/>
    <property type="match status" value="2"/>
</dbReference>
<evidence type="ECO:0000259" key="4">
    <source>
        <dbReference type="PROSITE" id="PS50022"/>
    </source>
</evidence>